<dbReference type="PANTHER" id="PTHR43537:SF5">
    <property type="entry name" value="UXU OPERON TRANSCRIPTIONAL REGULATOR"/>
    <property type="match status" value="1"/>
</dbReference>
<evidence type="ECO:0000313" key="5">
    <source>
        <dbReference type="EMBL" id="SHI60481.1"/>
    </source>
</evidence>
<keyword evidence="6" id="KW-1185">Reference proteome</keyword>
<dbReference type="PROSITE" id="PS50949">
    <property type="entry name" value="HTH_GNTR"/>
    <property type="match status" value="1"/>
</dbReference>
<evidence type="ECO:0000256" key="3">
    <source>
        <dbReference type="ARBA" id="ARBA00023163"/>
    </source>
</evidence>
<organism evidence="5 6">
    <name type="scientific">Aureimonas altamirensis DSM 21988</name>
    <dbReference type="NCBI Taxonomy" id="1121026"/>
    <lineage>
        <taxon>Bacteria</taxon>
        <taxon>Pseudomonadati</taxon>
        <taxon>Pseudomonadota</taxon>
        <taxon>Alphaproteobacteria</taxon>
        <taxon>Hyphomicrobiales</taxon>
        <taxon>Aurantimonadaceae</taxon>
        <taxon>Aureimonas</taxon>
    </lineage>
</organism>
<dbReference type="InterPro" id="IPR036388">
    <property type="entry name" value="WH-like_DNA-bd_sf"/>
</dbReference>
<reference evidence="5 6" key="1">
    <citation type="submission" date="2016-11" db="EMBL/GenBank/DDBJ databases">
        <authorList>
            <person name="Varghese N."/>
            <person name="Submissions S."/>
        </authorList>
    </citation>
    <scope>NUCLEOTIDE SEQUENCE [LARGE SCALE GENOMIC DNA]</scope>
    <source>
        <strain evidence="5 6">DSM 21988</strain>
    </source>
</reference>
<protein>
    <submittedName>
        <fullName evidence="5">DNA-binding transcriptional regulator, GntR family</fullName>
    </submittedName>
</protein>
<name>A0ABY1I750_9HYPH</name>
<dbReference type="InterPro" id="IPR008920">
    <property type="entry name" value="TF_FadR/GntR_C"/>
</dbReference>
<evidence type="ECO:0000256" key="2">
    <source>
        <dbReference type="ARBA" id="ARBA00023125"/>
    </source>
</evidence>
<dbReference type="EMBL" id="FQZC01000001">
    <property type="protein sequence ID" value="SHI60481.1"/>
    <property type="molecule type" value="Genomic_DNA"/>
</dbReference>
<dbReference type="InterPro" id="IPR000524">
    <property type="entry name" value="Tscrpt_reg_HTH_GntR"/>
</dbReference>
<dbReference type="InterPro" id="IPR036390">
    <property type="entry name" value="WH_DNA-bd_sf"/>
</dbReference>
<proteinExistence type="predicted"/>
<comment type="caution">
    <text evidence="5">The sequence shown here is derived from an EMBL/GenBank/DDBJ whole genome shotgun (WGS) entry which is preliminary data.</text>
</comment>
<dbReference type="SUPFAM" id="SSF48008">
    <property type="entry name" value="GntR ligand-binding domain-like"/>
    <property type="match status" value="1"/>
</dbReference>
<keyword evidence="1" id="KW-0805">Transcription regulation</keyword>
<accession>A0ABY1I750</accession>
<dbReference type="Gene3D" id="1.20.120.530">
    <property type="entry name" value="GntR ligand-binding domain-like"/>
    <property type="match status" value="1"/>
</dbReference>
<keyword evidence="3" id="KW-0804">Transcription</keyword>
<evidence type="ECO:0000256" key="1">
    <source>
        <dbReference type="ARBA" id="ARBA00023015"/>
    </source>
</evidence>
<dbReference type="CDD" id="cd07377">
    <property type="entry name" value="WHTH_GntR"/>
    <property type="match status" value="1"/>
</dbReference>
<feature type="domain" description="HTH gntR-type" evidence="4">
    <location>
        <begin position="11"/>
        <end position="78"/>
    </location>
</feature>
<dbReference type="SMART" id="SM00345">
    <property type="entry name" value="HTH_GNTR"/>
    <property type="match status" value="1"/>
</dbReference>
<evidence type="ECO:0000259" key="4">
    <source>
        <dbReference type="PROSITE" id="PS50949"/>
    </source>
</evidence>
<dbReference type="Pfam" id="PF00392">
    <property type="entry name" value="GntR"/>
    <property type="match status" value="1"/>
</dbReference>
<gene>
    <name evidence="5" type="ORF">SAMN02745911_0637</name>
</gene>
<evidence type="ECO:0000313" key="6">
    <source>
        <dbReference type="Proteomes" id="UP000184290"/>
    </source>
</evidence>
<dbReference type="Proteomes" id="UP000184290">
    <property type="component" value="Unassembled WGS sequence"/>
</dbReference>
<dbReference type="SUPFAM" id="SSF46785">
    <property type="entry name" value="Winged helix' DNA-binding domain"/>
    <property type="match status" value="1"/>
</dbReference>
<keyword evidence="2 5" id="KW-0238">DNA-binding</keyword>
<dbReference type="SMART" id="SM00895">
    <property type="entry name" value="FCD"/>
    <property type="match status" value="1"/>
</dbReference>
<dbReference type="InterPro" id="IPR011711">
    <property type="entry name" value="GntR_C"/>
</dbReference>
<sequence>MAAEATGTGRRPAYARICDAVRTGIERGTLPAGAVLLEGPLAELFNSSRSPVKQALAQLESEGLLSRFQGRGLMVSGADRPLRLELTQEHLAIGEEALADERTNTADLYYYEVEREILKRSLFGRFRVNELALARHYGVGRTVAREILLKAQLAGIVTKGEKAHWWIVPLNEERLRNLYQLRELLEPVALQAAAAHLPADVLDDIRKRLDRAMQRFPDLGIAELDQLEKDLHTDCLAFCPNREILEALGRSRASIISGKHMQSILMRTPRTDAFLDEHSAVVTWLAKGRPAEAADALLNHLVISREKGVERLAEFHRRFSATAVDYIVD</sequence>
<dbReference type="Gene3D" id="1.10.10.10">
    <property type="entry name" value="Winged helix-like DNA-binding domain superfamily/Winged helix DNA-binding domain"/>
    <property type="match status" value="1"/>
</dbReference>
<dbReference type="Pfam" id="PF07729">
    <property type="entry name" value="FCD"/>
    <property type="match status" value="1"/>
</dbReference>
<dbReference type="PANTHER" id="PTHR43537">
    <property type="entry name" value="TRANSCRIPTIONAL REGULATOR, GNTR FAMILY"/>
    <property type="match status" value="1"/>
</dbReference>
<dbReference type="GO" id="GO:0003677">
    <property type="term" value="F:DNA binding"/>
    <property type="evidence" value="ECO:0007669"/>
    <property type="project" value="UniProtKB-KW"/>
</dbReference>